<keyword evidence="2" id="KW-1185">Reference proteome</keyword>
<comment type="caution">
    <text evidence="1">The sequence shown here is derived from an EMBL/GenBank/DDBJ whole genome shotgun (WGS) entry which is preliminary data.</text>
</comment>
<dbReference type="EMBL" id="CM047585">
    <property type="protein sequence ID" value="KAI9910447.1"/>
    <property type="molecule type" value="Genomic_DNA"/>
</dbReference>
<name>A0ACC0VVC9_9STRA</name>
<organism evidence="1 2">
    <name type="scientific">Peronosclerospora sorghi</name>
    <dbReference type="NCBI Taxonomy" id="230839"/>
    <lineage>
        <taxon>Eukaryota</taxon>
        <taxon>Sar</taxon>
        <taxon>Stramenopiles</taxon>
        <taxon>Oomycota</taxon>
        <taxon>Peronosporomycetes</taxon>
        <taxon>Peronosporales</taxon>
        <taxon>Peronosporaceae</taxon>
        <taxon>Peronosclerospora</taxon>
    </lineage>
</organism>
<evidence type="ECO:0000313" key="1">
    <source>
        <dbReference type="EMBL" id="KAI9910447.1"/>
    </source>
</evidence>
<proteinExistence type="predicted"/>
<protein>
    <submittedName>
        <fullName evidence="1">Uncharacterized protein</fullName>
    </submittedName>
</protein>
<evidence type="ECO:0000313" key="2">
    <source>
        <dbReference type="Proteomes" id="UP001163321"/>
    </source>
</evidence>
<reference evidence="1 2" key="1">
    <citation type="journal article" date="2022" name="bioRxiv">
        <title>The genome of the oomycete Peronosclerospora sorghi, a cosmopolitan pathogen of maize and sorghum, is inflated with dispersed pseudogenes.</title>
        <authorList>
            <person name="Fletcher K."/>
            <person name="Martin F."/>
            <person name="Isakeit T."/>
            <person name="Cavanaugh K."/>
            <person name="Magill C."/>
            <person name="Michelmore R."/>
        </authorList>
    </citation>
    <scope>NUCLEOTIDE SEQUENCE [LARGE SCALE GENOMIC DNA]</scope>
    <source>
        <strain evidence="1">P6</strain>
    </source>
</reference>
<gene>
    <name evidence="1" type="ORF">PsorP6_010673</name>
</gene>
<dbReference type="Proteomes" id="UP001163321">
    <property type="component" value="Chromosome 6"/>
</dbReference>
<accession>A0ACC0VVC9</accession>
<sequence>MLTLSVPVLASDRLVINGGSSRPRAIAYQPRPLLDDQPSSVSDESLQPPLLSDNASVTICDEDDAVERENKRPRVDSYEIALAANDVPRTYAEAMARSGMVQDDPGSVLDNGVLPEYRDPCFFVRRECDGDDKSVVYVVLYVDDLLVGCTRDEDAEKVRDELSERFTLKSLGDSRFVLGMDVKHDMEKGELILKQEQFITKMLQKFGPRAHR</sequence>